<gene>
    <name evidence="2" type="primary">Hypp2591</name>
    <name evidence="2" type="ORF">BLAG_LOCUS17753</name>
</gene>
<evidence type="ECO:0000256" key="1">
    <source>
        <dbReference type="SAM" id="MobiDB-lite"/>
    </source>
</evidence>
<keyword evidence="3" id="KW-1185">Reference proteome</keyword>
<evidence type="ECO:0000313" key="2">
    <source>
        <dbReference type="EMBL" id="CAH1262875.1"/>
    </source>
</evidence>
<feature type="region of interest" description="Disordered" evidence="1">
    <location>
        <begin position="22"/>
        <end position="41"/>
    </location>
</feature>
<reference evidence="2" key="1">
    <citation type="submission" date="2022-01" db="EMBL/GenBank/DDBJ databases">
        <authorList>
            <person name="Braso-Vives M."/>
        </authorList>
    </citation>
    <scope>NUCLEOTIDE SEQUENCE</scope>
</reference>
<protein>
    <submittedName>
        <fullName evidence="2">Hypp2591 protein</fullName>
    </submittedName>
</protein>
<dbReference type="EMBL" id="OV696689">
    <property type="protein sequence ID" value="CAH1262875.1"/>
    <property type="molecule type" value="Genomic_DNA"/>
</dbReference>
<evidence type="ECO:0000313" key="3">
    <source>
        <dbReference type="Proteomes" id="UP000838412"/>
    </source>
</evidence>
<proteinExistence type="predicted"/>
<sequence>MAAGENAMTGKTVLIQPFPQMTAPSKKHLSGKPVPSPGFSDHAPVLTQLLVTSASPRKSAEEVVSHRGCVWNVCLSAF</sequence>
<name>A0A8J9ZVH9_BRALA</name>
<accession>A0A8J9ZVH9</accession>
<dbReference type="AlphaFoldDB" id="A0A8J9ZVH9"/>
<organism evidence="2 3">
    <name type="scientific">Branchiostoma lanceolatum</name>
    <name type="common">Common lancelet</name>
    <name type="synonym">Amphioxus lanceolatum</name>
    <dbReference type="NCBI Taxonomy" id="7740"/>
    <lineage>
        <taxon>Eukaryota</taxon>
        <taxon>Metazoa</taxon>
        <taxon>Chordata</taxon>
        <taxon>Cephalochordata</taxon>
        <taxon>Leptocardii</taxon>
        <taxon>Amphioxiformes</taxon>
        <taxon>Branchiostomatidae</taxon>
        <taxon>Branchiostoma</taxon>
    </lineage>
</organism>
<dbReference type="Proteomes" id="UP000838412">
    <property type="component" value="Chromosome 4"/>
</dbReference>